<organism evidence="1">
    <name type="scientific">Siphoviridae sp. cthWs11</name>
    <dbReference type="NCBI Taxonomy" id="2825616"/>
    <lineage>
        <taxon>Viruses</taxon>
        <taxon>Duplodnaviria</taxon>
        <taxon>Heunggongvirae</taxon>
        <taxon>Uroviricota</taxon>
        <taxon>Caudoviricetes</taxon>
    </lineage>
</organism>
<reference evidence="1" key="1">
    <citation type="journal article" date="2021" name="Proc. Natl. Acad. Sci. U.S.A.">
        <title>A Catalog of Tens of Thousands of Viruses from Human Metagenomes Reveals Hidden Associations with Chronic Diseases.</title>
        <authorList>
            <person name="Tisza M.J."/>
            <person name="Buck C.B."/>
        </authorList>
    </citation>
    <scope>NUCLEOTIDE SEQUENCE</scope>
    <source>
        <strain evidence="1">CthWs11</strain>
    </source>
</reference>
<name>A0A8S5VEZ4_9CAUD</name>
<proteinExistence type="predicted"/>
<sequence>MNQDEQKPCCVNCHISGVPLYLGLDGKQHCADHIGLLLPDSPKQETKPVRKDVIL</sequence>
<dbReference type="EMBL" id="BK016251">
    <property type="protein sequence ID" value="DAG05171.1"/>
    <property type="molecule type" value="Genomic_DNA"/>
</dbReference>
<evidence type="ECO:0000313" key="1">
    <source>
        <dbReference type="EMBL" id="DAG05171.1"/>
    </source>
</evidence>
<accession>A0A8S5VEZ4</accession>
<protein>
    <submittedName>
        <fullName evidence="1">Uncharacterized protein</fullName>
    </submittedName>
</protein>